<evidence type="ECO:0000256" key="1">
    <source>
        <dbReference type="SAM" id="MobiDB-lite"/>
    </source>
</evidence>
<feature type="region of interest" description="Disordered" evidence="1">
    <location>
        <begin position="393"/>
        <end position="414"/>
    </location>
</feature>
<name>A0A438D5R8_VITVI</name>
<feature type="region of interest" description="Disordered" evidence="1">
    <location>
        <begin position="527"/>
        <end position="584"/>
    </location>
</feature>
<dbReference type="EMBL" id="QGNW01001787">
    <property type="protein sequence ID" value="RVW30793.1"/>
    <property type="molecule type" value="Genomic_DNA"/>
</dbReference>
<protein>
    <submittedName>
        <fullName evidence="4">Uncharacterized protein C18orf8</fullName>
    </submittedName>
</protein>
<gene>
    <name evidence="4" type="primary">C18orf8_0</name>
    <name evidence="4" type="ORF">CK203_077109</name>
</gene>
<comment type="caution">
    <text evidence="4">The sequence shown here is derived from an EMBL/GenBank/DDBJ whole genome shotgun (WGS) entry which is preliminary data.</text>
</comment>
<sequence length="1003" mass="111722">MFGKASSSQLSVSLGGSGALSHVYIQHPPLRCSIPGSKGLFYDDGNKLILSPTSDQVFSWKTVPFASHVAPTSDSISEGPVLSIRYSLDSKLLAIQRSNHEIQFWNRETGETFSQRCRSETESILGFFWTDCPKCDIVFVKTRRLQGAVPGLPVNWTFHIQYNFSKYLEISTLMEFDHSGMDLFSYDSETKSLHLVETKKMNVSWYVYTHESRLILLASGMQCKSFTGFQLSSAGMIRLPKFEMAMAKSEANNKPVLAAEDVHIITVYGRIYCLQVDRVAMLLHSYRFYRDAVVQQVVGSVSCQRHLDVAFLKMVRRQQIIYLILYPGLSDQGSSVGLGSLPIYSDKIAISVVDNVLLVHQVDAKVVILYDIFADSRAPISAPLPLLLRGFPRASSSSSRTGNKDTDSSEANDRSDHETIIYGDNWIFLVPDLICDVAKRLLWKIHLDLEASFAISASSSEVPSVLEFLQRRKLEANKAKQLCLAIVRTVILERRPVSMVTRAIDVLVTSYSNSIKTGSYFKGIKAEKPPTSDVSNVNPPTSVVDESIRREDALGKSIKHGSASGVENESINRSPAFSVSDSEENVSFENSNHLRSLGAKADRENFKVAESSQSEVQKLSLQSQLLGPSNSPLNANNSENLESQVTSAAISPDEMYSCVFASVEEEMAGDPAYFVTIVIEFLRSANVERIKVHPNIYVLTVQLLARHERYAETWVVHHQQAIPLQILEPSKEVALQLLESGRQNIQTRKLGLDMLRQLSLHHDYVLLLVQDGYYLEALRYARKNKVTTVRPSLFLEAAFASTDPQHLAAVLRFFSDFIPGFKNTADHSLSARNSKNFFLKFSCAVWKRRKESNGAGYWVFRDTGLGVNDGMSVTACDIALYYWTVSLLCELWCCATPFPSLFMLEKCFSSFLGCFIISCLGSEGLLMPRLIFLREILSTRSLGNGLHERANRNHSCLCVQSAINMGTILTMCVLLSFALRQCHVFILGEATPHLSGAQSLGGG</sequence>
<feature type="region of interest" description="Disordered" evidence="1">
    <location>
        <begin position="619"/>
        <end position="638"/>
    </location>
</feature>
<organism evidence="4 5">
    <name type="scientific">Vitis vinifera</name>
    <name type="common">Grape</name>
    <dbReference type="NCBI Taxonomy" id="29760"/>
    <lineage>
        <taxon>Eukaryota</taxon>
        <taxon>Viridiplantae</taxon>
        <taxon>Streptophyta</taxon>
        <taxon>Embryophyta</taxon>
        <taxon>Tracheophyta</taxon>
        <taxon>Spermatophyta</taxon>
        <taxon>Magnoliopsida</taxon>
        <taxon>eudicotyledons</taxon>
        <taxon>Gunneridae</taxon>
        <taxon>Pentapetalae</taxon>
        <taxon>rosids</taxon>
        <taxon>Vitales</taxon>
        <taxon>Vitaceae</taxon>
        <taxon>Viteae</taxon>
        <taxon>Vitis</taxon>
    </lineage>
</organism>
<evidence type="ECO:0000313" key="4">
    <source>
        <dbReference type="EMBL" id="RVW30793.1"/>
    </source>
</evidence>
<proteinExistence type="predicted"/>
<dbReference type="GO" id="GO:0010506">
    <property type="term" value="P:regulation of autophagy"/>
    <property type="evidence" value="ECO:0007669"/>
    <property type="project" value="InterPro"/>
</dbReference>
<dbReference type="InterPro" id="IPR049040">
    <property type="entry name" value="RMC1_N"/>
</dbReference>
<dbReference type="Proteomes" id="UP000288805">
    <property type="component" value="Unassembled WGS sequence"/>
</dbReference>
<reference evidence="4 5" key="1">
    <citation type="journal article" date="2018" name="PLoS Genet.">
        <title>Population sequencing reveals clonal diversity and ancestral inbreeding in the grapevine cultivar Chardonnay.</title>
        <authorList>
            <person name="Roach M.J."/>
            <person name="Johnson D.L."/>
            <person name="Bohlmann J."/>
            <person name="van Vuuren H.J."/>
            <person name="Jones S.J."/>
            <person name="Pretorius I.S."/>
            <person name="Schmidt S.A."/>
            <person name="Borneman A.R."/>
        </authorList>
    </citation>
    <scope>NUCLEOTIDE SEQUENCE [LARGE SCALE GENOMIC DNA]</scope>
    <source>
        <strain evidence="5">cv. Chardonnay</strain>
        <tissue evidence="4">Leaf</tissue>
    </source>
</reference>
<feature type="compositionally biased region" description="Polar residues" evidence="1">
    <location>
        <begin position="565"/>
        <end position="580"/>
    </location>
</feature>
<evidence type="ECO:0000259" key="2">
    <source>
        <dbReference type="Pfam" id="PF07035"/>
    </source>
</evidence>
<dbReference type="PANTHER" id="PTHR12897:SF4">
    <property type="entry name" value="REGULATOR OF MON1-CCZ1 COMPLEX"/>
    <property type="match status" value="1"/>
</dbReference>
<dbReference type="InterPro" id="IPR009755">
    <property type="entry name" value="RMC1_C"/>
</dbReference>
<dbReference type="Pfam" id="PF21029">
    <property type="entry name" value="RMC1_N"/>
    <property type="match status" value="1"/>
</dbReference>
<dbReference type="AlphaFoldDB" id="A0A438D5R8"/>
<feature type="domain" description="Regulator of MON1-CCZ1 complex N-terminal" evidence="3">
    <location>
        <begin position="40"/>
        <end position="144"/>
    </location>
</feature>
<dbReference type="PANTHER" id="PTHR12897">
    <property type="entry name" value="COLON CANCER-ASSOCIATED PROTEIN MIC1"/>
    <property type="match status" value="1"/>
</dbReference>
<feature type="domain" description="Mic1" evidence="2">
    <location>
        <begin position="615"/>
        <end position="816"/>
    </location>
</feature>
<dbReference type="Pfam" id="PF07035">
    <property type="entry name" value="RMC1_C"/>
    <property type="match status" value="1"/>
</dbReference>
<feature type="compositionally biased region" description="Polar residues" evidence="1">
    <location>
        <begin position="532"/>
        <end position="541"/>
    </location>
</feature>
<feature type="compositionally biased region" description="Basic and acidic residues" evidence="1">
    <location>
        <begin position="402"/>
        <end position="414"/>
    </location>
</feature>
<evidence type="ECO:0000259" key="3">
    <source>
        <dbReference type="Pfam" id="PF21029"/>
    </source>
</evidence>
<accession>A0A438D5R8</accession>
<dbReference type="GO" id="GO:0035658">
    <property type="term" value="C:Mon1-Ccz1 complex"/>
    <property type="evidence" value="ECO:0007669"/>
    <property type="project" value="InterPro"/>
</dbReference>
<dbReference type="InterPro" id="IPR040371">
    <property type="entry name" value="RMC1"/>
</dbReference>
<evidence type="ECO:0000313" key="5">
    <source>
        <dbReference type="Proteomes" id="UP000288805"/>
    </source>
</evidence>